<organism evidence="3 4">
    <name type="scientific">Buteo japonicus</name>
    <dbReference type="NCBI Taxonomy" id="224669"/>
    <lineage>
        <taxon>Eukaryota</taxon>
        <taxon>Metazoa</taxon>
        <taxon>Chordata</taxon>
        <taxon>Craniata</taxon>
        <taxon>Vertebrata</taxon>
        <taxon>Euteleostomi</taxon>
        <taxon>Archelosauria</taxon>
        <taxon>Archosauria</taxon>
        <taxon>Dinosauria</taxon>
        <taxon>Saurischia</taxon>
        <taxon>Theropoda</taxon>
        <taxon>Coelurosauria</taxon>
        <taxon>Aves</taxon>
        <taxon>Neognathae</taxon>
        <taxon>Neoaves</taxon>
        <taxon>Telluraves</taxon>
        <taxon>Accipitrimorphae</taxon>
        <taxon>Accipitriformes</taxon>
        <taxon>Accipitridae</taxon>
        <taxon>Accipitrinae</taxon>
        <taxon>Buteo</taxon>
    </lineage>
</organism>
<feature type="domain" description="Ig-like" evidence="2">
    <location>
        <begin position="27"/>
        <end position="135"/>
    </location>
</feature>
<proteinExistence type="predicted"/>
<dbReference type="SUPFAM" id="SSF48726">
    <property type="entry name" value="Immunoglobulin"/>
    <property type="match status" value="2"/>
</dbReference>
<reference evidence="3" key="2">
    <citation type="submission" date="2025-09" db="UniProtKB">
        <authorList>
            <consortium name="Ensembl"/>
        </authorList>
    </citation>
    <scope>IDENTIFICATION</scope>
</reference>
<dbReference type="Gene3D" id="2.60.40.10">
    <property type="entry name" value="Immunoglobulins"/>
    <property type="match status" value="1"/>
</dbReference>
<evidence type="ECO:0000313" key="4">
    <source>
        <dbReference type="Proteomes" id="UP000694555"/>
    </source>
</evidence>
<evidence type="ECO:0000259" key="2">
    <source>
        <dbReference type="PROSITE" id="PS50835"/>
    </source>
</evidence>
<dbReference type="SMART" id="SM00406">
    <property type="entry name" value="IGv"/>
    <property type="match status" value="1"/>
</dbReference>
<dbReference type="InterPro" id="IPR007110">
    <property type="entry name" value="Ig-like_dom"/>
</dbReference>
<reference evidence="3" key="1">
    <citation type="submission" date="2025-08" db="UniProtKB">
        <authorList>
            <consortium name="Ensembl"/>
        </authorList>
    </citation>
    <scope>IDENTIFICATION</scope>
</reference>
<dbReference type="InterPro" id="IPR013783">
    <property type="entry name" value="Ig-like_fold"/>
</dbReference>
<dbReference type="SMART" id="SM00409">
    <property type="entry name" value="IG"/>
    <property type="match status" value="1"/>
</dbReference>
<dbReference type="AlphaFoldDB" id="A0A8B9Z8Q5"/>
<feature type="region of interest" description="Disordered" evidence="1">
    <location>
        <begin position="1"/>
        <end position="42"/>
    </location>
</feature>
<dbReference type="InterPro" id="IPR003599">
    <property type="entry name" value="Ig_sub"/>
</dbReference>
<dbReference type="InterPro" id="IPR036179">
    <property type="entry name" value="Ig-like_dom_sf"/>
</dbReference>
<keyword evidence="4" id="KW-1185">Reference proteome</keyword>
<evidence type="ECO:0000256" key="1">
    <source>
        <dbReference type="SAM" id="MobiDB-lite"/>
    </source>
</evidence>
<dbReference type="Ensembl" id="ENSBJAT00000005302.1">
    <property type="protein sequence ID" value="ENSBJAP00000005157.1"/>
    <property type="gene ID" value="ENSBJAG00000003683.1"/>
</dbReference>
<dbReference type="Proteomes" id="UP000694555">
    <property type="component" value="Unplaced"/>
</dbReference>
<dbReference type="InterPro" id="IPR013106">
    <property type="entry name" value="Ig_V-set"/>
</dbReference>
<protein>
    <recommendedName>
        <fullName evidence="2">Ig-like domain-containing protein</fullName>
    </recommendedName>
</protein>
<accession>A0A8B9Z8Q5</accession>
<dbReference type="PROSITE" id="PS50835">
    <property type="entry name" value="IG_LIKE"/>
    <property type="match status" value="1"/>
</dbReference>
<name>A0A8B9Z8Q5_9AVES</name>
<dbReference type="CDD" id="cd00099">
    <property type="entry name" value="IgV"/>
    <property type="match status" value="1"/>
</dbReference>
<sequence>MVPSPNSLHRSLPKFPLSCPRPRTPKPQINPQAGGCAGPWDPQPAPPQHHPLSCCISDHSQYVNGYKEKPDGSLYWIYRNLNYPSPGGKYSGRSETWGSFSFTISSMQREDSGVYYCSSSNFYKLFGDGTRLVVTSECLAGHPVLSILVPVDAEEPRQPLASIPLLCHLHDLPPGWDTVRWQPGGEVTPVTAATVDKDGVLSTWSITWVSEVKTASSTPTLK</sequence>
<evidence type="ECO:0000313" key="3">
    <source>
        <dbReference type="Ensembl" id="ENSBJAP00000005157.1"/>
    </source>
</evidence>
<dbReference type="Pfam" id="PF07686">
    <property type="entry name" value="V-set"/>
    <property type="match status" value="1"/>
</dbReference>